<accession>A0ABU9YWM1</accession>
<dbReference type="Proteomes" id="UP001410394">
    <property type="component" value="Unassembled WGS sequence"/>
</dbReference>
<protein>
    <submittedName>
        <fullName evidence="1">Uncharacterized protein</fullName>
    </submittedName>
</protein>
<dbReference type="RefSeq" id="WP_345918667.1">
    <property type="nucleotide sequence ID" value="NZ_JBDIVE010000002.1"/>
</dbReference>
<reference evidence="1 2" key="1">
    <citation type="journal article" date="2018" name="Int. J. Syst. Evol. Microbiol.">
        <title>Uliginosibacterium sediminicola sp. nov., isolated from freshwater sediment.</title>
        <authorList>
            <person name="Hwang W.M."/>
            <person name="Kim S.M."/>
            <person name="Kang K."/>
            <person name="Ahn T.Y."/>
        </authorList>
    </citation>
    <scope>NUCLEOTIDE SEQUENCE [LARGE SCALE GENOMIC DNA]</scope>
    <source>
        <strain evidence="1 2">M1-21</strain>
    </source>
</reference>
<keyword evidence="2" id="KW-1185">Reference proteome</keyword>
<comment type="caution">
    <text evidence="1">The sequence shown here is derived from an EMBL/GenBank/DDBJ whole genome shotgun (WGS) entry which is preliminary data.</text>
</comment>
<dbReference type="EMBL" id="JBDIVE010000002">
    <property type="protein sequence ID" value="MEN3067904.1"/>
    <property type="molecule type" value="Genomic_DNA"/>
</dbReference>
<gene>
    <name evidence="1" type="ORF">ABDB84_05380</name>
</gene>
<sequence length="186" mass="19751">MLIVSDEPISRPGVDNVVYSPQEDSAKPHLGGRCLRRLKMYDPGFMPQYAGRYMLNFDLDSVILRDLSPVIAKCAAFDGLSMAAGCSQSVSINGSLQGAVVGSMGEVWRRLADDYSGSDQDFLYGIRGGLAVQLLGAADGVRHAQHLMSIGAAAGARAPARIVFFSGAIKADEYPRLKSIVVANAG</sequence>
<evidence type="ECO:0000313" key="1">
    <source>
        <dbReference type="EMBL" id="MEN3067904.1"/>
    </source>
</evidence>
<organism evidence="1 2">
    <name type="scientific">Uliginosibacterium sediminicola</name>
    <dbReference type="NCBI Taxonomy" id="2024550"/>
    <lineage>
        <taxon>Bacteria</taxon>
        <taxon>Pseudomonadati</taxon>
        <taxon>Pseudomonadota</taxon>
        <taxon>Betaproteobacteria</taxon>
        <taxon>Rhodocyclales</taxon>
        <taxon>Zoogloeaceae</taxon>
        <taxon>Uliginosibacterium</taxon>
    </lineage>
</organism>
<proteinExistence type="predicted"/>
<name>A0ABU9YWM1_9RHOO</name>
<evidence type="ECO:0000313" key="2">
    <source>
        <dbReference type="Proteomes" id="UP001410394"/>
    </source>
</evidence>